<dbReference type="EMBL" id="JACIIV010000016">
    <property type="protein sequence ID" value="MBB6228190.1"/>
    <property type="molecule type" value="Genomic_DNA"/>
</dbReference>
<reference evidence="2 3" key="1">
    <citation type="submission" date="2020-08" db="EMBL/GenBank/DDBJ databases">
        <title>Genomic Encyclopedia of Type Strains, Phase IV (KMG-IV): sequencing the most valuable type-strain genomes for metagenomic binning, comparative biology and taxonomic classification.</title>
        <authorList>
            <person name="Goeker M."/>
        </authorList>
    </citation>
    <scope>NUCLEOTIDE SEQUENCE [LARGE SCALE GENOMIC DNA]</scope>
    <source>
        <strain evidence="2 3">DSM 102189</strain>
    </source>
</reference>
<dbReference type="Proteomes" id="UP000538147">
    <property type="component" value="Unassembled WGS sequence"/>
</dbReference>
<evidence type="ECO:0000313" key="3">
    <source>
        <dbReference type="Proteomes" id="UP000538147"/>
    </source>
</evidence>
<evidence type="ECO:0000313" key="2">
    <source>
        <dbReference type="EMBL" id="MBB6228190.1"/>
    </source>
</evidence>
<organism evidence="2 3">
    <name type="scientific">Polymorphobacter multimanifer</name>
    <dbReference type="NCBI Taxonomy" id="1070431"/>
    <lineage>
        <taxon>Bacteria</taxon>
        <taxon>Pseudomonadati</taxon>
        <taxon>Pseudomonadota</taxon>
        <taxon>Alphaproteobacteria</taxon>
        <taxon>Sphingomonadales</taxon>
        <taxon>Sphingosinicellaceae</taxon>
        <taxon>Polymorphobacter</taxon>
    </lineage>
</organism>
<sequence>MRMTTPILLTTALLALGACNSGRSGALIGGSAGAVAGQAVGVGPVGGALVGGAAGAIAGDRNENRDNKE</sequence>
<dbReference type="PROSITE" id="PS51257">
    <property type="entry name" value="PROKAR_LIPOPROTEIN"/>
    <property type="match status" value="1"/>
</dbReference>
<dbReference type="AlphaFoldDB" id="A0A841L6Y9"/>
<keyword evidence="1" id="KW-0732">Signal</keyword>
<name>A0A841L6Y9_9SPHN</name>
<feature type="chain" id="PRO_5032872956" evidence="1">
    <location>
        <begin position="27"/>
        <end position="69"/>
    </location>
</feature>
<evidence type="ECO:0000256" key="1">
    <source>
        <dbReference type="SAM" id="SignalP"/>
    </source>
</evidence>
<comment type="caution">
    <text evidence="2">The sequence shown here is derived from an EMBL/GenBank/DDBJ whole genome shotgun (WGS) entry which is preliminary data.</text>
</comment>
<gene>
    <name evidence="2" type="ORF">FHS79_002375</name>
</gene>
<keyword evidence="3" id="KW-1185">Reference proteome</keyword>
<proteinExistence type="predicted"/>
<feature type="signal peptide" evidence="1">
    <location>
        <begin position="1"/>
        <end position="26"/>
    </location>
</feature>
<dbReference type="RefSeq" id="WP_184200075.1">
    <property type="nucleotide sequence ID" value="NZ_BMOX01000181.1"/>
</dbReference>
<keyword evidence="2" id="KW-0449">Lipoprotein</keyword>
<protein>
    <submittedName>
        <fullName evidence="2">Outer membrane lipoprotein SlyB</fullName>
    </submittedName>
</protein>
<accession>A0A841L6Y9</accession>